<dbReference type="AlphaFoldDB" id="A0A1H9QSH3"/>
<evidence type="ECO:0000313" key="2">
    <source>
        <dbReference type="EMBL" id="SER62789.1"/>
    </source>
</evidence>
<dbReference type="PANTHER" id="PTHR33434:SF2">
    <property type="entry name" value="FATTY ACID-BINDING PROTEIN TM_1468"/>
    <property type="match status" value="1"/>
</dbReference>
<protein>
    <submittedName>
        <fullName evidence="2">EDD domain protein, DegV family</fullName>
    </submittedName>
</protein>
<keyword evidence="3" id="KW-1185">Reference proteome</keyword>
<evidence type="ECO:0000256" key="1">
    <source>
        <dbReference type="ARBA" id="ARBA00023121"/>
    </source>
</evidence>
<organism evidence="2 3">
    <name type="scientific">Pedococcus cremeus</name>
    <dbReference type="NCBI Taxonomy" id="587636"/>
    <lineage>
        <taxon>Bacteria</taxon>
        <taxon>Bacillati</taxon>
        <taxon>Actinomycetota</taxon>
        <taxon>Actinomycetes</taxon>
        <taxon>Micrococcales</taxon>
        <taxon>Intrasporangiaceae</taxon>
        <taxon>Pedococcus</taxon>
    </lineage>
</organism>
<dbReference type="PROSITE" id="PS51482">
    <property type="entry name" value="DEGV"/>
    <property type="match status" value="1"/>
</dbReference>
<dbReference type="Pfam" id="PF02645">
    <property type="entry name" value="DegV"/>
    <property type="match status" value="1"/>
</dbReference>
<reference evidence="3" key="1">
    <citation type="submission" date="2016-10" db="EMBL/GenBank/DDBJ databases">
        <authorList>
            <person name="Varghese N."/>
            <person name="Submissions S."/>
        </authorList>
    </citation>
    <scope>NUCLEOTIDE SEQUENCE [LARGE SCALE GENOMIC DNA]</scope>
    <source>
        <strain evidence="3">CGMCC 1.6963</strain>
    </source>
</reference>
<dbReference type="InterPro" id="IPR050270">
    <property type="entry name" value="DegV_domain_contain"/>
</dbReference>
<dbReference type="GO" id="GO:0008289">
    <property type="term" value="F:lipid binding"/>
    <property type="evidence" value="ECO:0007669"/>
    <property type="project" value="UniProtKB-KW"/>
</dbReference>
<dbReference type="OrthoDB" id="9760324at2"/>
<dbReference type="EMBL" id="FOHB01000001">
    <property type="protein sequence ID" value="SER62789.1"/>
    <property type="molecule type" value="Genomic_DNA"/>
</dbReference>
<dbReference type="PANTHER" id="PTHR33434">
    <property type="entry name" value="DEGV DOMAIN-CONTAINING PROTEIN DR_1986-RELATED"/>
    <property type="match status" value="1"/>
</dbReference>
<dbReference type="Proteomes" id="UP000199019">
    <property type="component" value="Unassembled WGS sequence"/>
</dbReference>
<dbReference type="InterPro" id="IPR043168">
    <property type="entry name" value="DegV_C"/>
</dbReference>
<name>A0A1H9QSH3_9MICO</name>
<dbReference type="InterPro" id="IPR003797">
    <property type="entry name" value="DegV"/>
</dbReference>
<dbReference type="Gene3D" id="3.40.50.10170">
    <property type="match status" value="1"/>
</dbReference>
<evidence type="ECO:0000313" key="3">
    <source>
        <dbReference type="Proteomes" id="UP000199019"/>
    </source>
</evidence>
<accession>A0A1H9QSH3</accession>
<proteinExistence type="predicted"/>
<gene>
    <name evidence="2" type="ORF">SAMN05216199_0717</name>
</gene>
<keyword evidence="1" id="KW-0446">Lipid-binding</keyword>
<sequence length="288" mass="29381">MSVAIVTDTTAYLPASVVSERGITVVPLHVVVAGQEFSEGVDISTAEVAKALRAYKPVSTSRPSPSAFLAAYEAAAANGASAIVSIHISGEMSSTVQSAHLAAQHSPVPVTVVDSRSLGMAMGYAVLAACDAAAAGVTAEDVAAQALARCEASTVVFYVDTLEHLRRGGRIGSASAFLGSALAIKPILSLKDGHISALEKVRTSARALARLEELAVAAAERAPEGSDGVDISVHHLDSAARAEDLARRLRERVGNAHEVRVVELGAVVGAHVGPGTIAVAVSPRLATS</sequence>
<dbReference type="SUPFAM" id="SSF82549">
    <property type="entry name" value="DAK1/DegV-like"/>
    <property type="match status" value="1"/>
</dbReference>
<dbReference type="Gene3D" id="3.30.1180.10">
    <property type="match status" value="1"/>
</dbReference>
<dbReference type="RefSeq" id="WP_091755392.1">
    <property type="nucleotide sequence ID" value="NZ_FOHB01000001.1"/>
</dbReference>
<dbReference type="STRING" id="587636.SAMN05216199_0717"/>
<dbReference type="NCBIfam" id="TIGR00762">
    <property type="entry name" value="DegV"/>
    <property type="match status" value="1"/>
</dbReference>